<gene>
    <name evidence="3" type="ORF">DQ356_05975</name>
</gene>
<dbReference type="AlphaFoldDB" id="A0A368N086"/>
<dbReference type="SUPFAM" id="SSF49772">
    <property type="entry name" value="Ecotin, trypsin inhibitor"/>
    <property type="match status" value="1"/>
</dbReference>
<feature type="chain" id="PRO_5016984147" description="Ecotin" evidence="2">
    <location>
        <begin position="21"/>
        <end position="160"/>
    </location>
</feature>
<dbReference type="InterPro" id="IPR036198">
    <property type="entry name" value="Ecotin_sf"/>
</dbReference>
<dbReference type="RefSeq" id="WP_114303571.1">
    <property type="nucleotide sequence ID" value="NZ_QPIE01000004.1"/>
</dbReference>
<dbReference type="Pfam" id="PF03974">
    <property type="entry name" value="Ecotin"/>
    <property type="match status" value="1"/>
</dbReference>
<evidence type="ECO:0000256" key="1">
    <source>
        <dbReference type="ARBA" id="ARBA00010558"/>
    </source>
</evidence>
<dbReference type="Gene3D" id="2.60.40.550">
    <property type="entry name" value="Ecotin"/>
    <property type="match status" value="1"/>
</dbReference>
<evidence type="ECO:0000313" key="4">
    <source>
        <dbReference type="Proteomes" id="UP000252172"/>
    </source>
</evidence>
<evidence type="ECO:0000256" key="2">
    <source>
        <dbReference type="SAM" id="SignalP"/>
    </source>
</evidence>
<comment type="similarity">
    <text evidence="1">Belongs to the protease inhibitor I11 (ecotin) family.</text>
</comment>
<keyword evidence="4" id="KW-1185">Reference proteome</keyword>
<evidence type="ECO:0008006" key="5">
    <source>
        <dbReference type="Google" id="ProtNLM"/>
    </source>
</evidence>
<evidence type="ECO:0000313" key="3">
    <source>
        <dbReference type="EMBL" id="RCU42985.1"/>
    </source>
</evidence>
<proteinExistence type="inferred from homology"/>
<comment type="caution">
    <text evidence="3">The sequence shown here is derived from an EMBL/GenBank/DDBJ whole genome shotgun (WGS) entry which is preliminary data.</text>
</comment>
<sequence>MKLKKTFLSIATLFSLSTIAQTEPKYPELTQNMKRVDLLIPKIQDPENYRVEVRFGTEVKISECENTRSFDFNIKNLKKDFGLPNRYMYYYIGENQPIQILTFTETKECNPDKQITKKVLSDQNIFIENIATQPTPFFIPKTWTVEYRLWKVHTDFKTAK</sequence>
<keyword evidence="2" id="KW-0732">Signal</keyword>
<organism evidence="3 4">
    <name type="scientific">Chryseobacterium lacus</name>
    <dbReference type="NCBI Taxonomy" id="2058346"/>
    <lineage>
        <taxon>Bacteria</taxon>
        <taxon>Pseudomonadati</taxon>
        <taxon>Bacteroidota</taxon>
        <taxon>Flavobacteriia</taxon>
        <taxon>Flavobacteriales</taxon>
        <taxon>Weeksellaceae</taxon>
        <taxon>Chryseobacterium group</taxon>
        <taxon>Chryseobacterium</taxon>
    </lineage>
</organism>
<dbReference type="Proteomes" id="UP000252172">
    <property type="component" value="Unassembled WGS sequence"/>
</dbReference>
<dbReference type="EMBL" id="QPIE01000004">
    <property type="protein sequence ID" value="RCU42985.1"/>
    <property type="molecule type" value="Genomic_DNA"/>
</dbReference>
<dbReference type="InterPro" id="IPR005658">
    <property type="entry name" value="Prot_inh_ecotin"/>
</dbReference>
<dbReference type="GO" id="GO:0004867">
    <property type="term" value="F:serine-type endopeptidase inhibitor activity"/>
    <property type="evidence" value="ECO:0007669"/>
    <property type="project" value="InterPro"/>
</dbReference>
<accession>A0A368N086</accession>
<dbReference type="OrthoDB" id="1262828at2"/>
<feature type="signal peptide" evidence="2">
    <location>
        <begin position="1"/>
        <end position="20"/>
    </location>
</feature>
<reference evidence="3 4" key="1">
    <citation type="submission" date="2018-07" db="EMBL/GenBank/DDBJ databases">
        <title>Chryseobacterium lacus sp. nov., isolated from lake water.</title>
        <authorList>
            <person name="Li C.-M."/>
        </authorList>
    </citation>
    <scope>NUCLEOTIDE SEQUENCE [LARGE SCALE GENOMIC DNA]</scope>
    <source>
        <strain evidence="3 4">YLOS41</strain>
    </source>
</reference>
<protein>
    <recommendedName>
        <fullName evidence="5">Ecotin</fullName>
    </recommendedName>
</protein>
<name>A0A368N086_9FLAO</name>